<dbReference type="Proteomes" id="UP000229789">
    <property type="component" value="Unassembled WGS sequence"/>
</dbReference>
<dbReference type="Proteomes" id="UP000231232">
    <property type="component" value="Unassembled WGS sequence"/>
</dbReference>
<evidence type="ECO:0000256" key="4">
    <source>
        <dbReference type="SAM" id="MobiDB-lite"/>
    </source>
</evidence>
<accession>A0A2H9RE16</accession>
<accession>A0A2G9LJG8</accession>
<dbReference type="EMBL" id="PFUW01000016">
    <property type="protein sequence ID" value="PJB04175.1"/>
    <property type="molecule type" value="Genomic_DNA"/>
</dbReference>
<dbReference type="EMBL" id="PFSX01000019">
    <property type="protein sequence ID" value="PJC01606.1"/>
    <property type="molecule type" value="Genomic_DNA"/>
</dbReference>
<evidence type="ECO:0000256" key="2">
    <source>
        <dbReference type="ARBA" id="ARBA00022980"/>
    </source>
</evidence>
<evidence type="ECO:0000256" key="1">
    <source>
        <dbReference type="ARBA" id="ARBA00005257"/>
    </source>
</evidence>
<dbReference type="Proteomes" id="UP000230477">
    <property type="component" value="Unassembled WGS sequence"/>
</dbReference>
<dbReference type="EMBL" id="PCUF01000008">
    <property type="protein sequence ID" value="PIN66687.1"/>
    <property type="molecule type" value="Genomic_DNA"/>
</dbReference>
<dbReference type="Gene3D" id="2.40.10.310">
    <property type="match status" value="1"/>
</dbReference>
<accession>A0A2H9M2L9</accession>
<dbReference type="EMBL" id="PFMG01000023">
    <property type="protein sequence ID" value="PIY99901.1"/>
    <property type="molecule type" value="Genomic_DNA"/>
</dbReference>
<feature type="compositionally biased region" description="Basic residues" evidence="4">
    <location>
        <begin position="16"/>
        <end position="28"/>
    </location>
</feature>
<accession>A0A2H9M9S8</accession>
<dbReference type="InterPro" id="IPR022309">
    <property type="entry name" value="Ribosomal_Se8/biogenesis_NSA2"/>
</dbReference>
<feature type="region of interest" description="Disordered" evidence="4">
    <location>
        <begin position="1"/>
        <end position="31"/>
    </location>
</feature>
<evidence type="ECO:0000313" key="6">
    <source>
        <dbReference type="EMBL" id="PIV13781.1"/>
    </source>
</evidence>
<dbReference type="NCBIfam" id="TIGR00307">
    <property type="entry name" value="eS8"/>
    <property type="match status" value="1"/>
</dbReference>
<dbReference type="Proteomes" id="UP000228989">
    <property type="component" value="Unassembled WGS sequence"/>
</dbReference>
<accession>A0A2H9MMI3</accession>
<evidence type="ECO:0000313" key="14">
    <source>
        <dbReference type="Proteomes" id="UP000228888"/>
    </source>
</evidence>
<comment type="caution">
    <text evidence="5">The sequence shown here is derived from an EMBL/GenBank/DDBJ whole genome shotgun (WGS) entry which is preliminary data.</text>
</comment>
<dbReference type="EMBL" id="PEUT01000026">
    <property type="protein sequence ID" value="PIV13781.1"/>
    <property type="molecule type" value="Genomic_DNA"/>
</dbReference>
<accession>A0A2H9QSJ4</accession>
<reference evidence="13 14" key="1">
    <citation type="submission" date="2017-09" db="EMBL/GenBank/DDBJ databases">
        <title>Depth-based differentiation of microbial function through sediment-hosted aquifers and enrichment of novel symbionts in the deep terrestrial subsurface.</title>
        <authorList>
            <person name="Probst A.J."/>
            <person name="Ladd B."/>
            <person name="Jarett J.K."/>
            <person name="Geller-Mcgrath D.E."/>
            <person name="Sieber C.M.K."/>
            <person name="Emerson J.B."/>
            <person name="Anantharaman K."/>
            <person name="Thomas B.C."/>
            <person name="Malmstrom R."/>
            <person name="Stieglmeier M."/>
            <person name="Klingl A."/>
            <person name="Woyke T."/>
            <person name="Ryan C.M."/>
            <person name="Banfield J.F."/>
        </authorList>
    </citation>
    <scope>NUCLEOTIDE SEQUENCE [LARGE SCALE GENOMIC DNA]</scope>
</reference>
<dbReference type="InterPro" id="IPR001047">
    <property type="entry name" value="Ribosomal_eS8"/>
</dbReference>
<evidence type="ECO:0000313" key="11">
    <source>
        <dbReference type="EMBL" id="PJB04175.1"/>
    </source>
</evidence>
<keyword evidence="2 5" id="KW-0689">Ribosomal protein</keyword>
<keyword evidence="3" id="KW-0687">Ribonucleoprotein</keyword>
<dbReference type="Proteomes" id="UP000228874">
    <property type="component" value="Unassembled WGS sequence"/>
</dbReference>
<evidence type="ECO:0000313" key="8">
    <source>
        <dbReference type="EMBL" id="PIV89708.1"/>
    </source>
</evidence>
<proteinExistence type="inferred from homology"/>
<evidence type="ECO:0000313" key="12">
    <source>
        <dbReference type="EMBL" id="PJC01606.1"/>
    </source>
</evidence>
<dbReference type="EMBL" id="PFIH01000020">
    <property type="protein sequence ID" value="PIX28212.1"/>
    <property type="molecule type" value="Genomic_DNA"/>
</dbReference>
<dbReference type="Proteomes" id="UP000230713">
    <property type="component" value="Unassembled WGS sequence"/>
</dbReference>
<sequence length="129" mass="14568">MVIYQGRQGRTETGKKYKPHSKKKKARTGRPPISTIIERKLLKKQQVRGDNLKIKIKSIDEVNVLLKNKTYKKAKIIAFVDNKANPKLLKNKILTKGAIVETDLGDVKITSRPGQQPVLNGVLLEVKNE</sequence>
<dbReference type="GO" id="GO:0006412">
    <property type="term" value="P:translation"/>
    <property type="evidence" value="ECO:0007669"/>
    <property type="project" value="InterPro"/>
</dbReference>
<evidence type="ECO:0000313" key="13">
    <source>
        <dbReference type="Proteomes" id="UP000228874"/>
    </source>
</evidence>
<organism evidence="5 15">
    <name type="scientific">Huberarchaeum crystalense</name>
    <dbReference type="NCBI Taxonomy" id="2014257"/>
    <lineage>
        <taxon>Archaea</taxon>
        <taxon>Candidatus Huberarchaeota</taxon>
        <taxon>Candidatus Huberarchaeia</taxon>
        <taxon>Candidatus Huberarchaeales</taxon>
        <taxon>Candidatus Huberarchaeaceae</taxon>
        <taxon>Candidatus Huberarchaeum</taxon>
    </lineage>
</organism>
<dbReference type="Proteomes" id="UP000228888">
    <property type="component" value="Unassembled WGS sequence"/>
</dbReference>
<dbReference type="GO" id="GO:0003735">
    <property type="term" value="F:structural constituent of ribosome"/>
    <property type="evidence" value="ECO:0007669"/>
    <property type="project" value="InterPro"/>
</dbReference>
<protein>
    <submittedName>
        <fullName evidence="5">30S ribosomal protein S8e</fullName>
    </submittedName>
</protein>
<name>A0A2G9LJG8_HUBC1</name>
<dbReference type="Pfam" id="PF01201">
    <property type="entry name" value="Ribosomal_S8e"/>
    <property type="match status" value="1"/>
</dbReference>
<dbReference type="PANTHER" id="PTHR10394">
    <property type="entry name" value="40S RIBOSOMAL PROTEIN S8"/>
    <property type="match status" value="1"/>
</dbReference>
<dbReference type="GO" id="GO:1990904">
    <property type="term" value="C:ribonucleoprotein complex"/>
    <property type="evidence" value="ECO:0007669"/>
    <property type="project" value="UniProtKB-KW"/>
</dbReference>
<evidence type="ECO:0000313" key="7">
    <source>
        <dbReference type="EMBL" id="PIV46668.1"/>
    </source>
</evidence>
<evidence type="ECO:0000313" key="9">
    <source>
        <dbReference type="EMBL" id="PIX28212.1"/>
    </source>
</evidence>
<evidence type="ECO:0000313" key="10">
    <source>
        <dbReference type="EMBL" id="PIY99901.1"/>
    </source>
</evidence>
<gene>
    <name evidence="12" type="ORF">CO072_00685</name>
    <name evidence="11" type="ORF">CO124_00910</name>
    <name evidence="7" type="ORF">COS22_00105</name>
    <name evidence="6" type="ORF">COS45_01080</name>
    <name evidence="8" type="ORF">COW47_01455</name>
    <name evidence="5" type="ORF">COW69_00960</name>
    <name evidence="10" type="ORF">COY63_01025</name>
    <name evidence="9" type="ORF">COZ66_00650</name>
</gene>
<dbReference type="GO" id="GO:0005840">
    <property type="term" value="C:ribosome"/>
    <property type="evidence" value="ECO:0007669"/>
    <property type="project" value="UniProtKB-KW"/>
</dbReference>
<dbReference type="EMBL" id="PFFF01000033">
    <property type="protein sequence ID" value="PIV89708.1"/>
    <property type="molecule type" value="Genomic_DNA"/>
</dbReference>
<reference evidence="5 15" key="2">
    <citation type="submission" date="2017-09" db="EMBL/GenBank/DDBJ databases">
        <title>Depth-based differentiation of microbial function through sediment-hosted aquifers and enrichment of novel symbionts in the deep terrestrial subsurface.</title>
        <authorList>
            <person name="Probst A.J."/>
            <person name="Ladd B."/>
            <person name="Jarett J.K."/>
            <person name="Geller-Mcgrath D.E."/>
            <person name="Sieber C.M."/>
            <person name="Emerson J.B."/>
            <person name="Anantharaman K."/>
            <person name="Thomas B.C."/>
            <person name="Malmstrom R."/>
            <person name="Stieglmeier M."/>
            <person name="Klingl A."/>
            <person name="Woyke T."/>
            <person name="Ryan C.M."/>
            <person name="Banfield J.F."/>
        </authorList>
    </citation>
    <scope>NUCLEOTIDE SEQUENCE [LARGE SCALE GENOMIC DNA]</scope>
    <source>
        <strain evidence="7">CG02_land_8_20_14_3_00_31_209</strain>
        <strain evidence="6">CG03_land_8_20_14_0_80_31_114</strain>
        <strain evidence="8">CG17_big_fil_post_rev_8_21_14_2_50_31_73</strain>
        <strain evidence="5">CG18_big_fil_WC_8_21_14_2_50_31_19</strain>
        <strain evidence="10">CG_4_10_14_0_8_um_filter_31_133</strain>
        <strain evidence="9">CG_4_8_14_3_um_filter</strain>
        <strain evidence="12">CG_4_9_14_0_8_um_filter_31_21</strain>
        <strain evidence="11">CG_4_9_14_3_um_filter_31_125</strain>
    </source>
</reference>
<dbReference type="EMBL" id="PETW01000001">
    <property type="protein sequence ID" value="PIV46668.1"/>
    <property type="molecule type" value="Genomic_DNA"/>
</dbReference>
<evidence type="ECO:0000313" key="5">
    <source>
        <dbReference type="EMBL" id="PIN66687.1"/>
    </source>
</evidence>
<accession>A0A2H9P8R2</accession>
<dbReference type="AlphaFoldDB" id="A0A2G9LJG8"/>
<dbReference type="Proteomes" id="UP000231449">
    <property type="component" value="Unassembled WGS sequence"/>
</dbReference>
<comment type="similarity">
    <text evidence="1">Belongs to the eukaryotic ribosomal protein eS8 family.</text>
</comment>
<evidence type="ECO:0000256" key="3">
    <source>
        <dbReference type="ARBA" id="ARBA00023274"/>
    </source>
</evidence>
<accession>A0A2H9N462</accession>
<evidence type="ECO:0000313" key="15">
    <source>
        <dbReference type="Proteomes" id="UP000229789"/>
    </source>
</evidence>